<name>A0A4Q2UJD2_9BACT</name>
<sequence>MKKTNKWSWLLTTVVLTGLWVLNGLGPIEARGQTLTPAARISLITVSPGSELYSSFGHTAIRVYDPGVGQERIFGWGTFDFRTDNFYVKFLRGTLPYTISVTDIYAMMYEYQIEHRTLREQVLNLSAAQRQQLFNLLMENYQPENRTYQYKFYYDNCATRPRDKIAQVCGDSLTVPTRTRSTGKSYRDWMNDYLGEKPWAQLGMNLALGTPADVITTGWQAMYLPDQVHDQLARSTVRQANGQVVPLVASDTTLYQAPNTVKKEVPFIFDPNVVFAFLTIGLTFFTIRRYQRGRVDRWLDRLLFGTAGVLGWFLFLLWVGTDHGVTAWNPTLLWLMPLHMPLIYWATGPGTTARRRSVYFGLTAVLILVGMVVSKVPGGVDILFPMALLIRCLVNLQLSRRKALIPVV</sequence>
<comment type="caution">
    <text evidence="4">The sequence shown here is derived from an EMBL/GenBank/DDBJ whole genome shotgun (WGS) entry which is preliminary data.</text>
</comment>
<feature type="domain" description="Lnb N-terminal periplasmic" evidence="2">
    <location>
        <begin position="39"/>
        <end position="170"/>
    </location>
</feature>
<dbReference type="Pfam" id="PF25221">
    <property type="entry name" value="5TMH_Lnb"/>
    <property type="match status" value="1"/>
</dbReference>
<dbReference type="InterPro" id="IPR025178">
    <property type="entry name" value="Lnb_N"/>
</dbReference>
<dbReference type="InterPro" id="IPR057436">
    <property type="entry name" value="5TMH_Lnb"/>
</dbReference>
<keyword evidence="1" id="KW-1133">Transmembrane helix</keyword>
<keyword evidence="5" id="KW-1185">Reference proteome</keyword>
<feature type="transmembrane region" description="Helical" evidence="1">
    <location>
        <begin position="273"/>
        <end position="290"/>
    </location>
</feature>
<evidence type="ECO:0000256" key="1">
    <source>
        <dbReference type="SAM" id="Phobius"/>
    </source>
</evidence>
<dbReference type="EMBL" id="SBLB01000003">
    <property type="protein sequence ID" value="RYC69587.1"/>
    <property type="molecule type" value="Genomic_DNA"/>
</dbReference>
<feature type="domain" description="Lnb-like transmembrane" evidence="3">
    <location>
        <begin position="268"/>
        <end position="400"/>
    </location>
</feature>
<evidence type="ECO:0000313" key="4">
    <source>
        <dbReference type="EMBL" id="RYC69587.1"/>
    </source>
</evidence>
<dbReference type="Pfam" id="PF13387">
    <property type="entry name" value="Lnb_N"/>
    <property type="match status" value="1"/>
</dbReference>
<reference evidence="4 5" key="1">
    <citation type="submission" date="2019-01" db="EMBL/GenBank/DDBJ databases">
        <title>Spirosoma flava sp. nov., a propanil-degrading bacterium isolated from herbicide-contaminated soil.</title>
        <authorList>
            <person name="Zhang L."/>
            <person name="Jiang J.-D."/>
        </authorList>
    </citation>
    <scope>NUCLEOTIDE SEQUENCE [LARGE SCALE GENOMIC DNA]</scope>
    <source>
        <strain evidence="4 5">TY50</strain>
    </source>
</reference>
<accession>A0A4Q2UJD2</accession>
<dbReference type="AlphaFoldDB" id="A0A4Q2UJD2"/>
<feature type="transmembrane region" description="Helical" evidence="1">
    <location>
        <begin position="302"/>
        <end position="321"/>
    </location>
</feature>
<feature type="transmembrane region" description="Helical" evidence="1">
    <location>
        <begin position="358"/>
        <end position="376"/>
    </location>
</feature>
<dbReference type="Proteomes" id="UP000290407">
    <property type="component" value="Unassembled WGS sequence"/>
</dbReference>
<organism evidence="4 5">
    <name type="scientific">Spirosoma sordidisoli</name>
    <dbReference type="NCBI Taxonomy" id="2502893"/>
    <lineage>
        <taxon>Bacteria</taxon>
        <taxon>Pseudomonadati</taxon>
        <taxon>Bacteroidota</taxon>
        <taxon>Cytophagia</taxon>
        <taxon>Cytophagales</taxon>
        <taxon>Cytophagaceae</taxon>
        <taxon>Spirosoma</taxon>
    </lineage>
</organism>
<keyword evidence="1" id="KW-0812">Transmembrane</keyword>
<proteinExistence type="predicted"/>
<protein>
    <submittedName>
        <fullName evidence="4">DUF4105 domain-containing protein</fullName>
    </submittedName>
</protein>
<feature type="transmembrane region" description="Helical" evidence="1">
    <location>
        <begin position="327"/>
        <end position="346"/>
    </location>
</feature>
<evidence type="ECO:0000259" key="3">
    <source>
        <dbReference type="Pfam" id="PF25221"/>
    </source>
</evidence>
<dbReference type="RefSeq" id="WP_129601767.1">
    <property type="nucleotide sequence ID" value="NZ_SBLB01000003.1"/>
</dbReference>
<gene>
    <name evidence="4" type="ORF">EQG79_13365</name>
</gene>
<evidence type="ECO:0000259" key="2">
    <source>
        <dbReference type="Pfam" id="PF13387"/>
    </source>
</evidence>
<evidence type="ECO:0000313" key="5">
    <source>
        <dbReference type="Proteomes" id="UP000290407"/>
    </source>
</evidence>
<keyword evidence="1" id="KW-0472">Membrane</keyword>